<feature type="domain" description="Ribosomal RNA large subunit methyltransferase K/L-like methyltransferase" evidence="11">
    <location>
        <begin position="182"/>
        <end position="296"/>
    </location>
</feature>
<dbReference type="InterPro" id="IPR059073">
    <property type="entry name" value="TRMT11_N"/>
</dbReference>
<keyword evidence="4 10" id="KW-0489">Methyltransferase</keyword>
<keyword evidence="8 10" id="KW-0694">RNA-binding</keyword>
<keyword evidence="3 10" id="KW-0820">tRNA-binding</keyword>
<sequence length="437" mass="49403">MKYLIRLAQAYETFRRPEIDALAALAGLEVHVLHYHHDSPFCIVDLPSNDAAKAFISRAILCMSIYEWWGSGGDYEALHASVRTNAFAALAKYRDASFKFAVDSFRGKRTMSKQRELIESFAWFDWQGPIIMHDAEVQMVIFEDWDRGPTSAKGPPDPKMLHLGRWLGSGLRDAILTYDLKKRKYISRTSMDAELSLVTALLTLAAPGKIIYDPFVGTGSFAVTAAFFGSKVFGSDIDARSIRGVPDCNLLTNFVQYQSQHNFLDSFISDLVHTPLRRAQILDGIICDPPYGIREGPKTLGYREGKTAAPVTIDDIPAHMRDGWVPPKRPYGFDDMMQDVLDFGFDMLVDHGRLSVWMPTANDEDSDLPVPSHPGLAIISICTQHFNKWSRRLLTYRRLPHSEIDLAQINVVRSERAKGSANDVNRFRKKYFEGFRT</sequence>
<comment type="caution">
    <text evidence="13">The sequence shown here is derived from an EMBL/GenBank/DDBJ whole genome shotgun (WGS) entry which is preliminary data.</text>
</comment>
<keyword evidence="5 10" id="KW-0808">Transferase</keyword>
<dbReference type="GO" id="GO:0000049">
    <property type="term" value="F:tRNA binding"/>
    <property type="evidence" value="ECO:0007669"/>
    <property type="project" value="UniProtKB-UniRule"/>
</dbReference>
<dbReference type="Pfam" id="PF25904">
    <property type="entry name" value="Tmrp11_N"/>
    <property type="match status" value="1"/>
</dbReference>
<gene>
    <name evidence="13" type="ORF">FH972_026502</name>
</gene>
<dbReference type="GO" id="GO:0005737">
    <property type="term" value="C:cytoplasm"/>
    <property type="evidence" value="ECO:0007669"/>
    <property type="project" value="UniProtKB-SubCell"/>
</dbReference>
<keyword evidence="7 10" id="KW-0819">tRNA processing</keyword>
<organism evidence="13 14">
    <name type="scientific">Carpinus fangiana</name>
    <dbReference type="NCBI Taxonomy" id="176857"/>
    <lineage>
        <taxon>Eukaryota</taxon>
        <taxon>Viridiplantae</taxon>
        <taxon>Streptophyta</taxon>
        <taxon>Embryophyta</taxon>
        <taxon>Tracheophyta</taxon>
        <taxon>Spermatophyta</taxon>
        <taxon>Magnoliopsida</taxon>
        <taxon>eudicotyledons</taxon>
        <taxon>Gunneridae</taxon>
        <taxon>Pentapetalae</taxon>
        <taxon>rosids</taxon>
        <taxon>fabids</taxon>
        <taxon>Fagales</taxon>
        <taxon>Betulaceae</taxon>
        <taxon>Carpinus</taxon>
    </lineage>
</organism>
<feature type="domain" description="tRNA (guanine(10)-N(2))-methyltransferase TRMT11 N-terminal" evidence="12">
    <location>
        <begin position="1"/>
        <end position="172"/>
    </location>
</feature>
<dbReference type="Proteomes" id="UP000327013">
    <property type="component" value="Unassembled WGS sequence"/>
</dbReference>
<evidence type="ECO:0000256" key="6">
    <source>
        <dbReference type="ARBA" id="ARBA00022691"/>
    </source>
</evidence>
<proteinExistence type="inferred from homology"/>
<keyword evidence="6 10" id="KW-0949">S-adenosyl-L-methionine</keyword>
<dbReference type="InterPro" id="IPR029063">
    <property type="entry name" value="SAM-dependent_MTases_sf"/>
</dbReference>
<dbReference type="OrthoDB" id="296065at2759"/>
<dbReference type="Gene3D" id="3.40.50.150">
    <property type="entry name" value="Vaccinia Virus protein VP39"/>
    <property type="match status" value="1"/>
</dbReference>
<dbReference type="EC" id="2.1.1.214" evidence="9"/>
<keyword evidence="2" id="KW-0963">Cytoplasm</keyword>
<evidence type="ECO:0000256" key="8">
    <source>
        <dbReference type="ARBA" id="ARBA00022884"/>
    </source>
</evidence>
<comment type="subcellular location">
    <subcellularLocation>
        <location evidence="1">Cytoplasm</location>
    </subcellularLocation>
</comment>
<evidence type="ECO:0000259" key="11">
    <source>
        <dbReference type="Pfam" id="PF01170"/>
    </source>
</evidence>
<dbReference type="PANTHER" id="PTHR13370">
    <property type="entry name" value="RNA METHYLASE-RELATED"/>
    <property type="match status" value="1"/>
</dbReference>
<dbReference type="InterPro" id="IPR016691">
    <property type="entry name" value="TRMT11"/>
</dbReference>
<dbReference type="AlphaFoldDB" id="A0A5N6L4N2"/>
<evidence type="ECO:0000313" key="14">
    <source>
        <dbReference type="Proteomes" id="UP000327013"/>
    </source>
</evidence>
<dbReference type="GO" id="GO:0160102">
    <property type="term" value="F:tRNA (guanine(10)-N2)-methyltransferase activity"/>
    <property type="evidence" value="ECO:0007669"/>
    <property type="project" value="UniProtKB-EC"/>
</dbReference>
<dbReference type="EMBL" id="VIBQ01000098">
    <property type="protein sequence ID" value="KAB8748951.1"/>
    <property type="molecule type" value="Genomic_DNA"/>
</dbReference>
<evidence type="ECO:0000256" key="2">
    <source>
        <dbReference type="ARBA" id="ARBA00022490"/>
    </source>
</evidence>
<dbReference type="SUPFAM" id="SSF53335">
    <property type="entry name" value="S-adenosyl-L-methionine-dependent methyltransferases"/>
    <property type="match status" value="1"/>
</dbReference>
<evidence type="ECO:0000313" key="13">
    <source>
        <dbReference type="EMBL" id="KAB8748951.1"/>
    </source>
</evidence>
<dbReference type="InterPro" id="IPR002052">
    <property type="entry name" value="DNA_methylase_N6_adenine_CS"/>
</dbReference>
<dbReference type="GO" id="GO:0032259">
    <property type="term" value="P:methylation"/>
    <property type="evidence" value="ECO:0007669"/>
    <property type="project" value="UniProtKB-UniRule"/>
</dbReference>
<dbReference type="PROSITE" id="PS00092">
    <property type="entry name" value="N6_MTASE"/>
    <property type="match status" value="1"/>
</dbReference>
<dbReference type="InterPro" id="IPR000241">
    <property type="entry name" value="RlmKL-like_Mtase"/>
</dbReference>
<evidence type="ECO:0000256" key="1">
    <source>
        <dbReference type="ARBA" id="ARBA00004496"/>
    </source>
</evidence>
<dbReference type="GO" id="GO:0008033">
    <property type="term" value="P:tRNA processing"/>
    <property type="evidence" value="ECO:0007669"/>
    <property type="project" value="UniProtKB-UniRule"/>
</dbReference>
<dbReference type="GO" id="GO:0043527">
    <property type="term" value="C:tRNA methyltransferase complex"/>
    <property type="evidence" value="ECO:0007669"/>
    <property type="project" value="UniProtKB-ARBA"/>
</dbReference>
<reference evidence="13 14" key="1">
    <citation type="submission" date="2019-06" db="EMBL/GenBank/DDBJ databases">
        <title>A chromosomal-level reference genome of Carpinus fangiana (Coryloideae, Betulaceae).</title>
        <authorList>
            <person name="Yang X."/>
            <person name="Wang Z."/>
            <person name="Zhang L."/>
            <person name="Hao G."/>
            <person name="Liu J."/>
            <person name="Yang Y."/>
        </authorList>
    </citation>
    <scope>NUCLEOTIDE SEQUENCE [LARGE SCALE GENOMIC DNA]</scope>
    <source>
        <strain evidence="13">Cfa_2016G</strain>
        <tissue evidence="13">Leaf</tissue>
    </source>
</reference>
<evidence type="ECO:0000259" key="12">
    <source>
        <dbReference type="Pfam" id="PF25904"/>
    </source>
</evidence>
<keyword evidence="14" id="KW-1185">Reference proteome</keyword>
<evidence type="ECO:0000256" key="9">
    <source>
        <dbReference type="ARBA" id="ARBA00066937"/>
    </source>
</evidence>
<evidence type="ECO:0000256" key="5">
    <source>
        <dbReference type="ARBA" id="ARBA00022679"/>
    </source>
</evidence>
<name>A0A5N6L4N2_9ROSI</name>
<evidence type="ECO:0000256" key="3">
    <source>
        <dbReference type="ARBA" id="ARBA00022555"/>
    </source>
</evidence>
<evidence type="ECO:0000256" key="7">
    <source>
        <dbReference type="ARBA" id="ARBA00022694"/>
    </source>
</evidence>
<comment type="similarity">
    <text evidence="10">Belongs to the class I-like SAM-binding methyltransferase superfamily. TRM11 methyltransferase family.</text>
</comment>
<dbReference type="PANTHER" id="PTHR13370:SF3">
    <property type="entry name" value="TRNA (GUANINE(10)-N2)-METHYLTRANSFERASE HOMOLOG"/>
    <property type="match status" value="1"/>
</dbReference>
<dbReference type="Pfam" id="PF01170">
    <property type="entry name" value="UPF0020"/>
    <property type="match status" value="1"/>
</dbReference>
<evidence type="ECO:0000256" key="10">
    <source>
        <dbReference type="PROSITE-ProRule" id="PRU00959"/>
    </source>
</evidence>
<protein>
    <recommendedName>
        <fullName evidence="9">tRNA (guanine(10)-N(2))-methyltransferase</fullName>
        <ecNumber evidence="9">2.1.1.214</ecNumber>
    </recommendedName>
</protein>
<dbReference type="PIRSF" id="PIRSF017259">
    <property type="entry name" value="tRNA_mtfrase_TRM11"/>
    <property type="match status" value="1"/>
</dbReference>
<evidence type="ECO:0000256" key="4">
    <source>
        <dbReference type="ARBA" id="ARBA00022603"/>
    </source>
</evidence>
<dbReference type="PROSITE" id="PS51627">
    <property type="entry name" value="SAM_MT_TRM11"/>
    <property type="match status" value="1"/>
</dbReference>
<accession>A0A5N6L4N2</accession>